<name>A0A9P7KAA2_9AGAR</name>
<evidence type="ECO:0000256" key="1">
    <source>
        <dbReference type="SAM" id="MobiDB-lite"/>
    </source>
</evidence>
<feature type="compositionally biased region" description="Low complexity" evidence="1">
    <location>
        <begin position="688"/>
        <end position="698"/>
    </location>
</feature>
<reference evidence="3" key="1">
    <citation type="submission" date="2020-07" db="EMBL/GenBank/DDBJ databases">
        <authorList>
            <person name="Nieuwenhuis M."/>
            <person name="Van De Peppel L.J.J."/>
        </authorList>
    </citation>
    <scope>NUCLEOTIDE SEQUENCE</scope>
    <source>
        <strain evidence="3">AP01</strain>
        <tissue evidence="3">Mycelium</tissue>
    </source>
</reference>
<evidence type="ECO:0000259" key="2">
    <source>
        <dbReference type="Pfam" id="PF13649"/>
    </source>
</evidence>
<dbReference type="PANTHER" id="PTHR24216">
    <property type="entry name" value="PAXILLIN-RELATED"/>
    <property type="match status" value="1"/>
</dbReference>
<feature type="region of interest" description="Disordered" evidence="1">
    <location>
        <begin position="1"/>
        <end position="69"/>
    </location>
</feature>
<organism evidence="3 4">
    <name type="scientific">Asterophora parasitica</name>
    <dbReference type="NCBI Taxonomy" id="117018"/>
    <lineage>
        <taxon>Eukaryota</taxon>
        <taxon>Fungi</taxon>
        <taxon>Dikarya</taxon>
        <taxon>Basidiomycota</taxon>
        <taxon>Agaricomycotina</taxon>
        <taxon>Agaricomycetes</taxon>
        <taxon>Agaricomycetidae</taxon>
        <taxon>Agaricales</taxon>
        <taxon>Tricholomatineae</taxon>
        <taxon>Lyophyllaceae</taxon>
        <taxon>Asterophora</taxon>
    </lineage>
</organism>
<feature type="region of interest" description="Disordered" evidence="1">
    <location>
        <begin position="596"/>
        <end position="654"/>
    </location>
</feature>
<feature type="region of interest" description="Disordered" evidence="1">
    <location>
        <begin position="85"/>
        <end position="111"/>
    </location>
</feature>
<dbReference type="PANTHER" id="PTHR24216:SF65">
    <property type="entry name" value="PAXILLIN-LIKE PROTEIN 1"/>
    <property type="match status" value="1"/>
</dbReference>
<feature type="region of interest" description="Disordered" evidence="1">
    <location>
        <begin position="344"/>
        <end position="419"/>
    </location>
</feature>
<dbReference type="Gene3D" id="3.40.50.150">
    <property type="entry name" value="Vaccinia Virus protein VP39"/>
    <property type="match status" value="1"/>
</dbReference>
<feature type="region of interest" description="Disordered" evidence="1">
    <location>
        <begin position="680"/>
        <end position="701"/>
    </location>
</feature>
<dbReference type="AlphaFoldDB" id="A0A9P7KAA2"/>
<reference evidence="3" key="2">
    <citation type="submission" date="2021-10" db="EMBL/GenBank/DDBJ databases">
        <title>Phylogenomics reveals ancestral predisposition of the termite-cultivated fungus Termitomyces towards a domesticated lifestyle.</title>
        <authorList>
            <person name="Auxier B."/>
            <person name="Grum-Grzhimaylo A."/>
            <person name="Cardenas M.E."/>
            <person name="Lodge J.D."/>
            <person name="Laessoe T."/>
            <person name="Pedersen O."/>
            <person name="Smith M.E."/>
            <person name="Kuyper T.W."/>
            <person name="Franco-Molano E.A."/>
            <person name="Baroni T.J."/>
            <person name="Aanen D.K."/>
        </authorList>
    </citation>
    <scope>NUCLEOTIDE SEQUENCE</scope>
    <source>
        <strain evidence="3">AP01</strain>
        <tissue evidence="3">Mycelium</tissue>
    </source>
</reference>
<evidence type="ECO:0000313" key="3">
    <source>
        <dbReference type="EMBL" id="KAG5643138.1"/>
    </source>
</evidence>
<dbReference type="OrthoDB" id="2013972at2759"/>
<gene>
    <name evidence="3" type="ORF">DXG03_001528</name>
</gene>
<comment type="caution">
    <text evidence="3">The sequence shown here is derived from an EMBL/GenBank/DDBJ whole genome shotgun (WGS) entry which is preliminary data.</text>
</comment>
<proteinExistence type="predicted"/>
<evidence type="ECO:0000313" key="4">
    <source>
        <dbReference type="Proteomes" id="UP000775547"/>
    </source>
</evidence>
<dbReference type="Proteomes" id="UP000775547">
    <property type="component" value="Unassembled WGS sequence"/>
</dbReference>
<feature type="compositionally biased region" description="Acidic residues" evidence="1">
    <location>
        <begin position="352"/>
        <end position="364"/>
    </location>
</feature>
<dbReference type="InterPro" id="IPR041698">
    <property type="entry name" value="Methyltransf_25"/>
</dbReference>
<feature type="compositionally biased region" description="Low complexity" evidence="1">
    <location>
        <begin position="380"/>
        <end position="418"/>
    </location>
</feature>
<feature type="compositionally biased region" description="Basic and acidic residues" evidence="1">
    <location>
        <begin position="1"/>
        <end position="16"/>
    </location>
</feature>
<protein>
    <recommendedName>
        <fullName evidence="2">Methyltransferase domain-containing protein</fullName>
    </recommendedName>
</protein>
<dbReference type="InterPro" id="IPR029063">
    <property type="entry name" value="SAM-dependent_MTases_sf"/>
</dbReference>
<keyword evidence="4" id="KW-1185">Reference proteome</keyword>
<accession>A0A9P7KAA2</accession>
<feature type="region of interest" description="Disordered" evidence="1">
    <location>
        <begin position="824"/>
        <end position="844"/>
    </location>
</feature>
<feature type="compositionally biased region" description="Polar residues" evidence="1">
    <location>
        <begin position="369"/>
        <end position="379"/>
    </location>
</feature>
<sequence>MGFGFREKSKEKENTSRPRKKSDHVKSLSPTGRPGSPLGSGIPPAIRFDDRPSDRPTSSHGLFSLGKSKGLKKKRSLASLLAAASEATRSDTLQPPSRPVRALSSDGSSHSHLVMPTIASLSATKEKVSTAQDLRKEEYRKLQLQAPTPQSSVSTKKMIWAKRHNMKVHTQQAVYMQAYDPILLENDRYLDILLRRLNPLDNPTFRDCGWKVPLLVLDVGCGTGLWLLEASEYWPQSSMTGLDMVDILLPEVQSSEKIHLTRGNFLQPWPFHNKSFDLVRMCNLSLCIPYDKWEAVLAEAHRVLTIDGRLELIDDQIFFPYAPQPSTRSTSLSVYPPKPPVLTRGTSFFDMGDSEQSEEDDTDAESVKTESTLINDGDTSSSSHFRRSSGAPPSSPSASLGDPNTPTSATSTNPPDTAWQSEWSIDAAASRDMETVFENMLNRKFGIHSRPSEFIVDLLQHVFGNGEKMKSFHLKLAPKDAYLDFECITGPYGAESGEKEETGMSSESKKVGHMINEMAKRFNADVDKDREEKKRLKKLNKALTPTAEAPDTRIPEGLSAKAAGRLGIREEIPKNVLRVPENVSAKAALRLGISMASERESKGRKNGKSLCSPSPSPSPPSEAESEPSATPSPNPSPPAASAAPSAQDGSIGSVNESRLSAKAAHRLGIPYSALPEAAASAKTRRPISSSSTLVSTSTGPTQSPGLIVWPSKFIPLSPTELEMHACKNVHTLVGCKPALTEYIATFVNQDGSRVETDEGVDQALWDYECFRRRRFDWPCDIPEWDTDPDTDALDSAISVSTLKSGDTPKSATFKRNSMAITNVPWASPPDIAKTPQPHSTKNSDLLHVRTLRVFEAVKTGDYTLTTLPFPRSPPPSPPR</sequence>
<dbReference type="Pfam" id="PF13649">
    <property type="entry name" value="Methyltransf_25"/>
    <property type="match status" value="1"/>
</dbReference>
<dbReference type="SUPFAM" id="SSF53335">
    <property type="entry name" value="S-adenosyl-L-methionine-dependent methyltransferases"/>
    <property type="match status" value="1"/>
</dbReference>
<feature type="domain" description="Methyltransferase" evidence="2">
    <location>
        <begin position="216"/>
        <end position="308"/>
    </location>
</feature>
<dbReference type="CDD" id="cd02440">
    <property type="entry name" value="AdoMet_MTases"/>
    <property type="match status" value="1"/>
</dbReference>
<dbReference type="EMBL" id="JABCKV010000132">
    <property type="protein sequence ID" value="KAG5643138.1"/>
    <property type="molecule type" value="Genomic_DNA"/>
</dbReference>
<feature type="region of interest" description="Disordered" evidence="1">
    <location>
        <begin position="538"/>
        <end position="558"/>
    </location>
</feature>